<feature type="compositionally biased region" description="Basic and acidic residues" evidence="1">
    <location>
        <begin position="175"/>
        <end position="185"/>
    </location>
</feature>
<dbReference type="GO" id="GO:0003700">
    <property type="term" value="F:DNA-binding transcription factor activity"/>
    <property type="evidence" value="ECO:0007669"/>
    <property type="project" value="InterPro"/>
</dbReference>
<name>A0A9Q1K9T9_9CARY</name>
<dbReference type="OrthoDB" id="1898716at2759"/>
<sequence>MDTENKYKAPIVPSTYWNGTRGTYMSTSHADTDRLMRAEICLGMLRMSILAKRSSNIEAATAGLARKPPKQQNNKNSWPSTKETNQHSAAQRMEFCGIQTNYPFKLRQIMGEQLSGLGVKDLQKLENQLHISLRGVRTKKGTSIHQENMELYKKVYGTGHASGAHRDPVLTNSDEVREDSNEDVHVSAGAVKLG</sequence>
<reference evidence="3" key="1">
    <citation type="submission" date="2022-04" db="EMBL/GenBank/DDBJ databases">
        <title>Carnegiea gigantea Genome sequencing and assembly v2.</title>
        <authorList>
            <person name="Copetti D."/>
            <person name="Sanderson M.J."/>
            <person name="Burquez A."/>
            <person name="Wojciechowski M.F."/>
        </authorList>
    </citation>
    <scope>NUCLEOTIDE SEQUENCE</scope>
    <source>
        <strain evidence="3">SGP5-SGP5p</strain>
        <tissue evidence="3">Aerial part</tissue>
    </source>
</reference>
<protein>
    <recommendedName>
        <fullName evidence="2">K-box domain-containing protein</fullName>
    </recommendedName>
</protein>
<feature type="region of interest" description="Disordered" evidence="1">
    <location>
        <begin position="175"/>
        <end position="194"/>
    </location>
</feature>
<comment type="caution">
    <text evidence="3">The sequence shown here is derived from an EMBL/GenBank/DDBJ whole genome shotgun (WGS) entry which is preliminary data.</text>
</comment>
<dbReference type="GO" id="GO:0005634">
    <property type="term" value="C:nucleus"/>
    <property type="evidence" value="ECO:0007669"/>
    <property type="project" value="InterPro"/>
</dbReference>
<organism evidence="3 4">
    <name type="scientific">Carnegiea gigantea</name>
    <dbReference type="NCBI Taxonomy" id="171969"/>
    <lineage>
        <taxon>Eukaryota</taxon>
        <taxon>Viridiplantae</taxon>
        <taxon>Streptophyta</taxon>
        <taxon>Embryophyta</taxon>
        <taxon>Tracheophyta</taxon>
        <taxon>Spermatophyta</taxon>
        <taxon>Magnoliopsida</taxon>
        <taxon>eudicotyledons</taxon>
        <taxon>Gunneridae</taxon>
        <taxon>Pentapetalae</taxon>
        <taxon>Caryophyllales</taxon>
        <taxon>Cactineae</taxon>
        <taxon>Cactaceae</taxon>
        <taxon>Cactoideae</taxon>
        <taxon>Echinocereeae</taxon>
        <taxon>Carnegiea</taxon>
    </lineage>
</organism>
<dbReference type="EMBL" id="JAKOGI010000199">
    <property type="protein sequence ID" value="KAJ8440096.1"/>
    <property type="molecule type" value="Genomic_DNA"/>
</dbReference>
<gene>
    <name evidence="3" type="ORF">Cgig2_025295</name>
</gene>
<dbReference type="Proteomes" id="UP001153076">
    <property type="component" value="Unassembled WGS sequence"/>
</dbReference>
<evidence type="ECO:0000313" key="3">
    <source>
        <dbReference type="EMBL" id="KAJ8440096.1"/>
    </source>
</evidence>
<keyword evidence="4" id="KW-1185">Reference proteome</keyword>
<feature type="domain" description="K-box" evidence="2">
    <location>
        <begin position="105"/>
        <end position="154"/>
    </location>
</feature>
<proteinExistence type="predicted"/>
<dbReference type="Pfam" id="PF01486">
    <property type="entry name" value="K-box"/>
    <property type="match status" value="1"/>
</dbReference>
<evidence type="ECO:0000259" key="2">
    <source>
        <dbReference type="Pfam" id="PF01486"/>
    </source>
</evidence>
<dbReference type="AlphaFoldDB" id="A0A9Q1K9T9"/>
<accession>A0A9Q1K9T9</accession>
<feature type="compositionally biased region" description="Polar residues" evidence="1">
    <location>
        <begin position="70"/>
        <end position="88"/>
    </location>
</feature>
<dbReference type="InterPro" id="IPR002487">
    <property type="entry name" value="TF_Kbox"/>
</dbReference>
<feature type="region of interest" description="Disordered" evidence="1">
    <location>
        <begin position="61"/>
        <end position="88"/>
    </location>
</feature>
<evidence type="ECO:0000256" key="1">
    <source>
        <dbReference type="SAM" id="MobiDB-lite"/>
    </source>
</evidence>
<evidence type="ECO:0000313" key="4">
    <source>
        <dbReference type="Proteomes" id="UP001153076"/>
    </source>
</evidence>